<keyword evidence="11" id="KW-0393">Immunoglobulin domain</keyword>
<dbReference type="InterPro" id="IPR050671">
    <property type="entry name" value="CD300_family_receptors"/>
</dbReference>
<evidence type="ECO:0000256" key="10">
    <source>
        <dbReference type="ARBA" id="ARBA00023180"/>
    </source>
</evidence>
<dbReference type="InterPro" id="IPR013106">
    <property type="entry name" value="Ig_V-set"/>
</dbReference>
<evidence type="ECO:0000256" key="8">
    <source>
        <dbReference type="ARBA" id="ARBA00023136"/>
    </source>
</evidence>
<dbReference type="CDD" id="cd05716">
    <property type="entry name" value="IgV_pIgR_like"/>
    <property type="match status" value="1"/>
</dbReference>
<dbReference type="GO" id="GO:0005576">
    <property type="term" value="C:extracellular region"/>
    <property type="evidence" value="ECO:0007669"/>
    <property type="project" value="UniProtKB-SubCell"/>
</dbReference>
<evidence type="ECO:0000256" key="3">
    <source>
        <dbReference type="ARBA" id="ARBA00022475"/>
    </source>
</evidence>
<reference evidence="13" key="2">
    <citation type="submission" date="2025-09" db="UniProtKB">
        <authorList>
            <consortium name="Ensembl"/>
        </authorList>
    </citation>
    <scope>IDENTIFICATION</scope>
</reference>
<evidence type="ECO:0000256" key="1">
    <source>
        <dbReference type="ARBA" id="ARBA00004251"/>
    </source>
</evidence>
<evidence type="ECO:0000256" key="5">
    <source>
        <dbReference type="ARBA" id="ARBA00022692"/>
    </source>
</evidence>
<dbReference type="SUPFAM" id="SSF48726">
    <property type="entry name" value="Immunoglobulin"/>
    <property type="match status" value="1"/>
</dbReference>
<dbReference type="GeneTree" id="ENSGT00940000161667"/>
<keyword evidence="6" id="KW-0732">Signal</keyword>
<keyword evidence="9" id="KW-1015">Disulfide bond</keyword>
<name>A0A8C5RJT0_LATLA</name>
<dbReference type="PANTHER" id="PTHR11860">
    <property type="entry name" value="POLYMERIC-IMMUNOGLOBULIN RECEPTOR"/>
    <property type="match status" value="1"/>
</dbReference>
<organism evidence="13 14">
    <name type="scientific">Laticauda laticaudata</name>
    <name type="common">Blue-ringed sea krait</name>
    <name type="synonym">Blue-lipped sea krait</name>
    <dbReference type="NCBI Taxonomy" id="8630"/>
    <lineage>
        <taxon>Eukaryota</taxon>
        <taxon>Metazoa</taxon>
        <taxon>Chordata</taxon>
        <taxon>Craniata</taxon>
        <taxon>Vertebrata</taxon>
        <taxon>Euteleostomi</taxon>
        <taxon>Lepidosauria</taxon>
        <taxon>Squamata</taxon>
        <taxon>Bifurcata</taxon>
        <taxon>Unidentata</taxon>
        <taxon>Episquamata</taxon>
        <taxon>Toxicofera</taxon>
        <taxon>Serpentes</taxon>
        <taxon>Colubroidea</taxon>
        <taxon>Elapidae</taxon>
        <taxon>Laticaudinae</taxon>
        <taxon>Laticauda</taxon>
    </lineage>
</organism>
<dbReference type="GO" id="GO:0004888">
    <property type="term" value="F:transmembrane signaling receptor activity"/>
    <property type="evidence" value="ECO:0007669"/>
    <property type="project" value="TreeGrafter"/>
</dbReference>
<dbReference type="InterPro" id="IPR036179">
    <property type="entry name" value="Ig-like_dom_sf"/>
</dbReference>
<dbReference type="Gene3D" id="2.60.40.10">
    <property type="entry name" value="Immunoglobulins"/>
    <property type="match status" value="1"/>
</dbReference>
<evidence type="ECO:0000256" key="11">
    <source>
        <dbReference type="ARBA" id="ARBA00023319"/>
    </source>
</evidence>
<keyword evidence="14" id="KW-1185">Reference proteome</keyword>
<proteinExistence type="predicted"/>
<dbReference type="Proteomes" id="UP000694406">
    <property type="component" value="Unplaced"/>
</dbReference>
<evidence type="ECO:0000313" key="14">
    <source>
        <dbReference type="Proteomes" id="UP000694406"/>
    </source>
</evidence>
<keyword evidence="10" id="KW-0325">Glycoprotein</keyword>
<feature type="domain" description="Immunoglobulin" evidence="12">
    <location>
        <begin position="16"/>
        <end position="118"/>
    </location>
</feature>
<evidence type="ECO:0000259" key="12">
    <source>
        <dbReference type="SMART" id="SM00409"/>
    </source>
</evidence>
<protein>
    <recommendedName>
        <fullName evidence="12">Immunoglobulin domain-containing protein</fullName>
    </recommendedName>
</protein>
<sequence length="161" mass="18098">VAISPLEKLFLLPLLKRKVTGLMDGSVSIKCFYPPTSVNIHSRKYWCKESTRHCYTFISSNGFVIKDYKNRASITDFPENGMFIIEISDLKSNDVGLYRCGIGLNDYGLSFKIKLEVTQGTYRTVELNPGHTSCCLLLAHAANTVQFPNIPQLSTDRTLAR</sequence>
<evidence type="ECO:0000256" key="6">
    <source>
        <dbReference type="ARBA" id="ARBA00022729"/>
    </source>
</evidence>
<keyword evidence="3" id="KW-1003">Cell membrane</keyword>
<keyword evidence="7" id="KW-1133">Transmembrane helix</keyword>
<dbReference type="PANTHER" id="PTHR11860:SF82">
    <property type="entry name" value="POLYMERIC IMMUNOGLOBULIN RECEPTOR"/>
    <property type="match status" value="1"/>
</dbReference>
<dbReference type="SMART" id="SM00409">
    <property type="entry name" value="IG"/>
    <property type="match status" value="1"/>
</dbReference>
<keyword evidence="5" id="KW-0812">Transmembrane</keyword>
<evidence type="ECO:0000256" key="7">
    <source>
        <dbReference type="ARBA" id="ARBA00022989"/>
    </source>
</evidence>
<comment type="subcellular location">
    <subcellularLocation>
        <location evidence="1">Cell membrane</location>
        <topology evidence="1">Single-pass type I membrane protein</topology>
    </subcellularLocation>
    <subcellularLocation>
        <location evidence="2">Secreted</location>
    </subcellularLocation>
</comment>
<accession>A0A8C5RJT0</accession>
<dbReference type="InterPro" id="IPR013783">
    <property type="entry name" value="Ig-like_fold"/>
</dbReference>
<reference evidence="13" key="1">
    <citation type="submission" date="2025-08" db="UniProtKB">
        <authorList>
            <consortium name="Ensembl"/>
        </authorList>
    </citation>
    <scope>IDENTIFICATION</scope>
</reference>
<evidence type="ECO:0000256" key="9">
    <source>
        <dbReference type="ARBA" id="ARBA00023157"/>
    </source>
</evidence>
<dbReference type="Ensembl" id="ENSLLTT00000003892.1">
    <property type="protein sequence ID" value="ENSLLTP00000003734.1"/>
    <property type="gene ID" value="ENSLLTG00000002809.1"/>
</dbReference>
<keyword evidence="8" id="KW-0472">Membrane</keyword>
<dbReference type="GO" id="GO:0005886">
    <property type="term" value="C:plasma membrane"/>
    <property type="evidence" value="ECO:0007669"/>
    <property type="project" value="UniProtKB-SubCell"/>
</dbReference>
<evidence type="ECO:0000256" key="2">
    <source>
        <dbReference type="ARBA" id="ARBA00004613"/>
    </source>
</evidence>
<dbReference type="AlphaFoldDB" id="A0A8C5RJT0"/>
<keyword evidence="4" id="KW-0964">Secreted</keyword>
<evidence type="ECO:0000313" key="13">
    <source>
        <dbReference type="Ensembl" id="ENSLLTP00000003734.1"/>
    </source>
</evidence>
<evidence type="ECO:0000256" key="4">
    <source>
        <dbReference type="ARBA" id="ARBA00022525"/>
    </source>
</evidence>
<dbReference type="Pfam" id="PF07686">
    <property type="entry name" value="V-set"/>
    <property type="match status" value="1"/>
</dbReference>
<dbReference type="InterPro" id="IPR003599">
    <property type="entry name" value="Ig_sub"/>
</dbReference>